<dbReference type="InterPro" id="IPR010621">
    <property type="entry name" value="DUF1214"/>
</dbReference>
<evidence type="ECO:0000313" key="3">
    <source>
        <dbReference type="EMBL" id="MBR0648747.1"/>
    </source>
</evidence>
<dbReference type="PANTHER" id="PTHR36509:SF2">
    <property type="entry name" value="BLL3101 PROTEIN"/>
    <property type="match status" value="1"/>
</dbReference>
<accession>A0ABS5EDF0</accession>
<dbReference type="EMBL" id="JAAEDI010000003">
    <property type="protein sequence ID" value="MBR0648747.1"/>
    <property type="molecule type" value="Genomic_DNA"/>
</dbReference>
<dbReference type="RefSeq" id="WP_211866131.1">
    <property type="nucleotide sequence ID" value="NZ_JAAEDI010000003.1"/>
</dbReference>
<keyword evidence="4" id="KW-1185">Reference proteome</keyword>
<dbReference type="InterPro" id="IPR010679">
    <property type="entry name" value="DUF1254"/>
</dbReference>
<dbReference type="PANTHER" id="PTHR36509">
    <property type="entry name" value="BLL3101 PROTEIN"/>
    <property type="match status" value="1"/>
</dbReference>
<evidence type="ECO:0000259" key="2">
    <source>
        <dbReference type="Pfam" id="PF06863"/>
    </source>
</evidence>
<evidence type="ECO:0000313" key="4">
    <source>
        <dbReference type="Proteomes" id="UP000698752"/>
    </source>
</evidence>
<dbReference type="Proteomes" id="UP000698752">
    <property type="component" value="Unassembled WGS sequence"/>
</dbReference>
<feature type="domain" description="DUF1254" evidence="2">
    <location>
        <begin position="48"/>
        <end position="179"/>
    </location>
</feature>
<reference evidence="4" key="1">
    <citation type="journal article" date="2021" name="Syst. Appl. Microbiol.">
        <title>Roseomonas hellenica sp. nov., isolated from roots of wild-growing Alkanna tinctoria.</title>
        <authorList>
            <person name="Rat A."/>
            <person name="Naranjo H.D."/>
            <person name="Lebbe L."/>
            <person name="Cnockaert M."/>
            <person name="Krigas N."/>
            <person name="Grigoriadou K."/>
            <person name="Maloupa E."/>
            <person name="Willems A."/>
        </authorList>
    </citation>
    <scope>NUCLEOTIDE SEQUENCE [LARGE SCALE GENOMIC DNA]</scope>
    <source>
        <strain evidence="4">LMG 31159</strain>
    </source>
</reference>
<comment type="caution">
    <text evidence="3">The sequence shown here is derived from an EMBL/GenBank/DDBJ whole genome shotgun (WGS) entry which is preliminary data.</text>
</comment>
<evidence type="ECO:0000259" key="1">
    <source>
        <dbReference type="Pfam" id="PF06742"/>
    </source>
</evidence>
<dbReference type="InterPro" id="IPR037050">
    <property type="entry name" value="DUF1254_sf"/>
</dbReference>
<dbReference type="Pfam" id="PF06742">
    <property type="entry name" value="DUF1214"/>
    <property type="match status" value="1"/>
</dbReference>
<feature type="domain" description="DUF1214" evidence="1">
    <location>
        <begin position="319"/>
        <end position="427"/>
    </location>
</feature>
<dbReference type="Gene3D" id="2.60.120.600">
    <property type="entry name" value="Domain of unknown function DUF1214, C-terminal domain"/>
    <property type="match status" value="1"/>
</dbReference>
<organism evidence="3 4">
    <name type="scientific">Neoroseomonas terrae</name>
    <dbReference type="NCBI Taxonomy" id="424799"/>
    <lineage>
        <taxon>Bacteria</taxon>
        <taxon>Pseudomonadati</taxon>
        <taxon>Pseudomonadota</taxon>
        <taxon>Alphaproteobacteria</taxon>
        <taxon>Acetobacterales</taxon>
        <taxon>Acetobacteraceae</taxon>
        <taxon>Neoroseomonas</taxon>
    </lineage>
</organism>
<protein>
    <submittedName>
        <fullName evidence="3">DUF1254 domain-containing protein</fullName>
    </submittedName>
</protein>
<dbReference type="InterPro" id="IPR037049">
    <property type="entry name" value="DUF1214_C_sf"/>
</dbReference>
<dbReference type="Gene3D" id="2.60.40.1610">
    <property type="entry name" value="Domain of unknown function DUF1254"/>
    <property type="match status" value="1"/>
</dbReference>
<proteinExistence type="predicted"/>
<gene>
    <name evidence="3" type="ORF">GXW78_03680</name>
</gene>
<sequence>MPEAYARVIGQFAYVWAWPMVNMHNRRNRFDQVPEPGLLDGVAPAAPVNEICMLTDYVDPMERIVATPNQDVVYGFGLLSLDREPVVVQVPDFGDRFWVYQAADQRTDGFAQLGSMYGTRPGLYMLVGPNWQGATPPGINAVFRSPTTVGAFAPRVFQDDTAEDRQRVQPLIRQIMAYPLSRSTGRMQTRDWTTVPRFPAPAGASAGETKWVDPETFFDSLPKVLEEAPPLPGEEAIYGQVRALLDAAKAKPELMAVLKRVAAETEDGLISTLFNWRNQGIPVANGWTTMVNAAAWGTDYLTRASAARANIFSNVAVETRYFAIDLESDGSRLEGSHRYTVTFPAGQLPPVRGFWSLTMYGETHFFERNDLNRYSLGTKNHHLKTGPDGSLTIHVSGEPPEDAAQRTNWLPAPRGKFSLYLRAYWPGPEILDGRWTPPPVRRTS</sequence>
<name>A0ABS5EDF0_9PROT</name>
<dbReference type="SUPFAM" id="SSF160935">
    <property type="entry name" value="VPA0735-like"/>
    <property type="match status" value="1"/>
</dbReference>
<dbReference type="Pfam" id="PF06863">
    <property type="entry name" value="DUF1254"/>
    <property type="match status" value="1"/>
</dbReference>